<evidence type="ECO:0000313" key="3">
    <source>
        <dbReference type="Proteomes" id="UP000029481"/>
    </source>
</evidence>
<sequence>MEAWRKGREFVSLLERKQQILQGDIVKTENRLTEIRLTIAEHQQECADINQQIKMLTPSGLHSRADIYKGIRQQGALLTHQQLVLHKINQLENEKYNLENNLEQHRVAMSLLDKKHYKLSYYLQPLRREYIRRCDNNAENEIQEIAGYGRKSF</sequence>
<proteinExistence type="predicted"/>
<dbReference type="OrthoDB" id="6434541at2"/>
<dbReference type="Pfam" id="PF02090">
    <property type="entry name" value="SPAM"/>
    <property type="match status" value="1"/>
</dbReference>
<keyword evidence="3" id="KW-1185">Reference proteome</keyword>
<keyword evidence="1" id="KW-0175">Coiled coil</keyword>
<dbReference type="KEGG" id="cnt:JT31_22580"/>
<name>A0A089Q4N5_9ENTR</name>
<dbReference type="AlphaFoldDB" id="A0A089Q4N5"/>
<evidence type="ECO:0000256" key="1">
    <source>
        <dbReference type="SAM" id="Coils"/>
    </source>
</evidence>
<dbReference type="InterPro" id="IPR002954">
    <property type="entry name" value="Salm_SPAgM"/>
</dbReference>
<feature type="coiled-coil region" evidence="1">
    <location>
        <begin position="81"/>
        <end position="108"/>
    </location>
</feature>
<evidence type="ECO:0000313" key="2">
    <source>
        <dbReference type="EMBL" id="AIR07298.1"/>
    </source>
</evidence>
<gene>
    <name evidence="2" type="ORF">JT31_22580</name>
</gene>
<feature type="coiled-coil region" evidence="1">
    <location>
        <begin position="25"/>
        <end position="52"/>
    </location>
</feature>
<protein>
    <submittedName>
        <fullName evidence="2">Type III secretion system protein</fullName>
    </submittedName>
</protein>
<dbReference type="EMBL" id="CP009451">
    <property type="protein sequence ID" value="AIR07298.1"/>
    <property type="molecule type" value="Genomic_DNA"/>
</dbReference>
<organism evidence="2 3">
    <name type="scientific">Cedecea neteri</name>
    <dbReference type="NCBI Taxonomy" id="158822"/>
    <lineage>
        <taxon>Bacteria</taxon>
        <taxon>Pseudomonadati</taxon>
        <taxon>Pseudomonadota</taxon>
        <taxon>Gammaproteobacteria</taxon>
        <taxon>Enterobacterales</taxon>
        <taxon>Enterobacteriaceae</taxon>
        <taxon>Cedecea</taxon>
    </lineage>
</organism>
<reference evidence="2 3" key="1">
    <citation type="submission" date="2014-09" db="EMBL/GenBank/DDBJ databases">
        <title>Cedecea neteri SSMD04 Genome Sequencing.</title>
        <authorList>
            <person name="Tan J.-Y."/>
        </authorList>
    </citation>
    <scope>NUCLEOTIDE SEQUENCE [LARGE SCALE GENOMIC DNA]</scope>
    <source>
        <strain evidence="2 3">SSMD04</strain>
    </source>
</reference>
<dbReference type="RefSeq" id="WP_038482320.1">
    <property type="nucleotide sequence ID" value="NZ_CP009451.1"/>
</dbReference>
<dbReference type="Proteomes" id="UP000029481">
    <property type="component" value="Chromosome"/>
</dbReference>
<accession>A0A089Q4N5</accession>